<evidence type="ECO:0008006" key="3">
    <source>
        <dbReference type="Google" id="ProtNLM"/>
    </source>
</evidence>
<keyword evidence="2" id="KW-1185">Reference proteome</keyword>
<accession>A0A9D4J114</accession>
<evidence type="ECO:0000313" key="2">
    <source>
        <dbReference type="Proteomes" id="UP000828390"/>
    </source>
</evidence>
<name>A0A9D4J114_DREPO</name>
<evidence type="ECO:0000313" key="1">
    <source>
        <dbReference type="EMBL" id="KAH3795771.1"/>
    </source>
</evidence>
<dbReference type="PANTHER" id="PTHR45774:SF3">
    <property type="entry name" value="BTB (POZ) DOMAIN-CONTAINING 2B-RELATED"/>
    <property type="match status" value="1"/>
</dbReference>
<reference evidence="1" key="2">
    <citation type="submission" date="2020-11" db="EMBL/GenBank/DDBJ databases">
        <authorList>
            <person name="McCartney M.A."/>
            <person name="Auch B."/>
            <person name="Kono T."/>
            <person name="Mallez S."/>
            <person name="Becker A."/>
            <person name="Gohl D.M."/>
            <person name="Silverstein K.A.T."/>
            <person name="Koren S."/>
            <person name="Bechman K.B."/>
            <person name="Herman A."/>
            <person name="Abrahante J.E."/>
            <person name="Garbe J."/>
        </authorList>
    </citation>
    <scope>NUCLEOTIDE SEQUENCE</scope>
    <source>
        <strain evidence="1">Duluth1</strain>
        <tissue evidence="1">Whole animal</tissue>
    </source>
</reference>
<reference evidence="1" key="1">
    <citation type="journal article" date="2019" name="bioRxiv">
        <title>The Genome of the Zebra Mussel, Dreissena polymorpha: A Resource for Invasive Species Research.</title>
        <authorList>
            <person name="McCartney M.A."/>
            <person name="Auch B."/>
            <person name="Kono T."/>
            <person name="Mallez S."/>
            <person name="Zhang Y."/>
            <person name="Obille A."/>
            <person name="Becker A."/>
            <person name="Abrahante J.E."/>
            <person name="Garbe J."/>
            <person name="Badalamenti J.P."/>
            <person name="Herman A."/>
            <person name="Mangelson H."/>
            <person name="Liachko I."/>
            <person name="Sullivan S."/>
            <person name="Sone E.D."/>
            <person name="Koren S."/>
            <person name="Silverstein K.A.T."/>
            <person name="Beckman K.B."/>
            <person name="Gohl D.M."/>
        </authorList>
    </citation>
    <scope>NUCLEOTIDE SEQUENCE</scope>
    <source>
        <strain evidence="1">Duluth1</strain>
        <tissue evidence="1">Whole animal</tissue>
    </source>
</reference>
<sequence>MDKSESVLKSDAFARMSKSGLLEVLKLDTFNSTECAVYVGCKRWAAQKSKDAGKQDSDEHIRQELGDELISLIRFPTMTLEEFTDVVSMENVLSRDELLNIYRSIANKKYISKFTNKFRLGIVARCLFVRCVSVCNGWGYANGQQYGLSFTVSKNCELTSVDMFLPASEVSVTGVLEVFEGTQLNHTQIVTLHYKKGVEHLLVNLDKSLNLHPSNEYSIRMTGKSGFYCGFYCASTANNISMEGVTMTFSDLKVGLNQIGTNVSHRQFYGFELLIKTKK</sequence>
<dbReference type="PANTHER" id="PTHR45774">
    <property type="entry name" value="BTB/POZ DOMAIN-CONTAINING"/>
    <property type="match status" value="1"/>
</dbReference>
<dbReference type="Gene3D" id="2.60.120.820">
    <property type="entry name" value="PHR domain"/>
    <property type="match status" value="1"/>
</dbReference>
<comment type="caution">
    <text evidence="1">The sequence shown here is derived from an EMBL/GenBank/DDBJ whole genome shotgun (WGS) entry which is preliminary data.</text>
</comment>
<organism evidence="1 2">
    <name type="scientific">Dreissena polymorpha</name>
    <name type="common">Zebra mussel</name>
    <name type="synonym">Mytilus polymorpha</name>
    <dbReference type="NCBI Taxonomy" id="45954"/>
    <lineage>
        <taxon>Eukaryota</taxon>
        <taxon>Metazoa</taxon>
        <taxon>Spiralia</taxon>
        <taxon>Lophotrochozoa</taxon>
        <taxon>Mollusca</taxon>
        <taxon>Bivalvia</taxon>
        <taxon>Autobranchia</taxon>
        <taxon>Heteroconchia</taxon>
        <taxon>Euheterodonta</taxon>
        <taxon>Imparidentia</taxon>
        <taxon>Neoheterodontei</taxon>
        <taxon>Myida</taxon>
        <taxon>Dreissenoidea</taxon>
        <taxon>Dreissenidae</taxon>
        <taxon>Dreissena</taxon>
    </lineage>
</organism>
<dbReference type="Proteomes" id="UP000828390">
    <property type="component" value="Unassembled WGS sequence"/>
</dbReference>
<proteinExistence type="predicted"/>
<protein>
    <recommendedName>
        <fullName evidence="3">BTB/POZ domain-containing protein 6</fullName>
    </recommendedName>
</protein>
<dbReference type="AlphaFoldDB" id="A0A9D4J114"/>
<dbReference type="Gene3D" id="1.25.40.420">
    <property type="match status" value="1"/>
</dbReference>
<gene>
    <name evidence="1" type="ORF">DPMN_149331</name>
</gene>
<dbReference type="InterPro" id="IPR038648">
    <property type="entry name" value="PHR_sf"/>
</dbReference>
<dbReference type="EMBL" id="JAIWYP010000007">
    <property type="protein sequence ID" value="KAH3795771.1"/>
    <property type="molecule type" value="Genomic_DNA"/>
</dbReference>